<evidence type="ECO:0000313" key="17">
    <source>
        <dbReference type="Proteomes" id="UP000267246"/>
    </source>
</evidence>
<dbReference type="GO" id="GO:0008270">
    <property type="term" value="F:zinc ion binding"/>
    <property type="evidence" value="ECO:0007669"/>
    <property type="project" value="UniProtKB-UniRule"/>
</dbReference>
<accession>A0A3M0A8E1</accession>
<evidence type="ECO:0000313" key="16">
    <source>
        <dbReference type="EMBL" id="RMA79078.1"/>
    </source>
</evidence>
<dbReference type="GO" id="GO:0004813">
    <property type="term" value="F:alanine-tRNA ligase activity"/>
    <property type="evidence" value="ECO:0007669"/>
    <property type="project" value="UniProtKB-UniRule"/>
</dbReference>
<dbReference type="CDD" id="cd00673">
    <property type="entry name" value="AlaRS_core"/>
    <property type="match status" value="1"/>
</dbReference>
<comment type="domain">
    <text evidence="14">Consists of three domains; the N-terminal catalytic domain, the editing domain and the C-terminal C-Ala domain. The editing domain removes incorrectly charged amino acids, while the C-Ala domain, along with tRNA(Ala), serves as a bridge to cooperatively bring together the editing and aminoacylation centers thus stimulating deacylation of misacylated tRNAs.</text>
</comment>
<feature type="binding site" evidence="14">
    <location>
        <position position="668"/>
    </location>
    <ligand>
        <name>Zn(2+)</name>
        <dbReference type="ChEBI" id="CHEBI:29105"/>
    </ligand>
</feature>
<keyword evidence="5 14" id="KW-0479">Metal-binding</keyword>
<dbReference type="Proteomes" id="UP000267246">
    <property type="component" value="Unassembled WGS sequence"/>
</dbReference>
<organism evidence="16 17">
    <name type="scientific">Metamycoplasma subdolum</name>
    <dbReference type="NCBI Taxonomy" id="92407"/>
    <lineage>
        <taxon>Bacteria</taxon>
        <taxon>Bacillati</taxon>
        <taxon>Mycoplasmatota</taxon>
        <taxon>Mycoplasmoidales</taxon>
        <taxon>Metamycoplasmataceae</taxon>
        <taxon>Metamycoplasma</taxon>
    </lineage>
</organism>
<evidence type="ECO:0000256" key="14">
    <source>
        <dbReference type="HAMAP-Rule" id="MF_00036"/>
    </source>
</evidence>
<keyword evidence="2 14" id="KW-0963">Cytoplasm</keyword>
<keyword evidence="3 14" id="KW-0820">tRNA-binding</keyword>
<keyword evidence="17" id="KW-1185">Reference proteome</keyword>
<dbReference type="InterPro" id="IPR009000">
    <property type="entry name" value="Transl_B-barrel_sf"/>
</dbReference>
<dbReference type="GO" id="GO:0002161">
    <property type="term" value="F:aminoacyl-tRNA deacylase activity"/>
    <property type="evidence" value="ECO:0007669"/>
    <property type="project" value="TreeGrafter"/>
</dbReference>
<dbReference type="SUPFAM" id="SSF101353">
    <property type="entry name" value="Putative anticodon-binding domain of alanyl-tRNA synthetase (AlaRS)"/>
    <property type="match status" value="1"/>
</dbReference>
<keyword evidence="10 14" id="KW-0648">Protein biosynthesis</keyword>
<comment type="subcellular location">
    <subcellularLocation>
        <location evidence="14">Cytoplasm</location>
    </subcellularLocation>
</comment>
<evidence type="ECO:0000256" key="11">
    <source>
        <dbReference type="ARBA" id="ARBA00023146"/>
    </source>
</evidence>
<dbReference type="InterPro" id="IPR018165">
    <property type="entry name" value="Ala-tRNA-synth_IIc_core"/>
</dbReference>
<evidence type="ECO:0000256" key="4">
    <source>
        <dbReference type="ARBA" id="ARBA00022598"/>
    </source>
</evidence>
<evidence type="ECO:0000256" key="8">
    <source>
        <dbReference type="ARBA" id="ARBA00022840"/>
    </source>
</evidence>
<evidence type="ECO:0000256" key="5">
    <source>
        <dbReference type="ARBA" id="ARBA00022723"/>
    </source>
</evidence>
<evidence type="ECO:0000256" key="12">
    <source>
        <dbReference type="ARBA" id="ARBA00024779"/>
    </source>
</evidence>
<evidence type="ECO:0000256" key="13">
    <source>
        <dbReference type="ARBA" id="ARBA00048300"/>
    </source>
</evidence>
<comment type="cofactor">
    <cofactor evidence="14">
        <name>Zn(2+)</name>
        <dbReference type="ChEBI" id="CHEBI:29105"/>
    </cofactor>
    <text evidence="14">Binds 1 zinc ion per subunit.</text>
</comment>
<dbReference type="NCBIfam" id="TIGR00344">
    <property type="entry name" value="alaS"/>
    <property type="match status" value="1"/>
</dbReference>
<dbReference type="FunFam" id="3.30.930.10:FF:000046">
    <property type="entry name" value="Alanine--tRNA ligase"/>
    <property type="match status" value="1"/>
</dbReference>
<protein>
    <recommendedName>
        <fullName evidence="14">Alanine--tRNA ligase</fullName>
        <ecNumber evidence="14">6.1.1.7</ecNumber>
    </recommendedName>
    <alternativeName>
        <fullName evidence="14">Alanyl-tRNA synthetase</fullName>
        <shortName evidence="14">AlaRS</shortName>
    </alternativeName>
</protein>
<dbReference type="SUPFAM" id="SSF55186">
    <property type="entry name" value="ThrRS/AlaRS common domain"/>
    <property type="match status" value="1"/>
</dbReference>
<dbReference type="Gene3D" id="2.40.30.130">
    <property type="match status" value="1"/>
</dbReference>
<dbReference type="InterPro" id="IPR002318">
    <property type="entry name" value="Ala-tRNA-lgiase_IIc"/>
</dbReference>
<dbReference type="Gene3D" id="3.10.310.40">
    <property type="match status" value="1"/>
</dbReference>
<dbReference type="InterPro" id="IPR050058">
    <property type="entry name" value="Ala-tRNA_ligase"/>
</dbReference>
<dbReference type="InterPro" id="IPR018162">
    <property type="entry name" value="Ala-tRNA-ligase_IIc_anticod-bd"/>
</dbReference>
<evidence type="ECO:0000256" key="9">
    <source>
        <dbReference type="ARBA" id="ARBA00022884"/>
    </source>
</evidence>
<feature type="binding site" evidence="14">
    <location>
        <position position="562"/>
    </location>
    <ligand>
        <name>Zn(2+)</name>
        <dbReference type="ChEBI" id="CHEBI:29105"/>
    </ligand>
</feature>
<dbReference type="EMBL" id="REFI01000005">
    <property type="protein sequence ID" value="RMA79078.1"/>
    <property type="molecule type" value="Genomic_DNA"/>
</dbReference>
<dbReference type="EC" id="6.1.1.7" evidence="14"/>
<dbReference type="InterPro" id="IPR018164">
    <property type="entry name" value="Ala-tRNA-synth_IIc_N"/>
</dbReference>
<dbReference type="GO" id="GO:0005829">
    <property type="term" value="C:cytosol"/>
    <property type="evidence" value="ECO:0007669"/>
    <property type="project" value="TreeGrafter"/>
</dbReference>
<dbReference type="PANTHER" id="PTHR11777">
    <property type="entry name" value="ALANYL-TRNA SYNTHETASE"/>
    <property type="match status" value="1"/>
</dbReference>
<dbReference type="InterPro" id="IPR023033">
    <property type="entry name" value="Ala_tRNA_ligase_euk/bac"/>
</dbReference>
<dbReference type="InterPro" id="IPR003156">
    <property type="entry name" value="DHHA1_dom"/>
</dbReference>
<dbReference type="SUPFAM" id="SSF50447">
    <property type="entry name" value="Translation proteins"/>
    <property type="match status" value="1"/>
</dbReference>
<keyword evidence="7 14" id="KW-0862">Zinc</keyword>
<reference evidence="16 17" key="1">
    <citation type="submission" date="2018-10" db="EMBL/GenBank/DDBJ databases">
        <title>Genomic Encyclopedia of Archaeal and Bacterial Type Strains, Phase II (KMG-II): from individual species to whole genera.</title>
        <authorList>
            <person name="Goeker M."/>
        </authorList>
    </citation>
    <scope>NUCLEOTIDE SEQUENCE [LARGE SCALE GENOMIC DNA]</scope>
    <source>
        <strain evidence="16 17">ATCC 29870</strain>
    </source>
</reference>
<dbReference type="InterPro" id="IPR012947">
    <property type="entry name" value="tRNA_SAD"/>
</dbReference>
<dbReference type="HAMAP" id="MF_00036_B">
    <property type="entry name" value="Ala_tRNA_synth_B"/>
    <property type="match status" value="1"/>
</dbReference>
<dbReference type="PRINTS" id="PR00980">
    <property type="entry name" value="TRNASYNTHALA"/>
</dbReference>
<dbReference type="GO" id="GO:0005524">
    <property type="term" value="F:ATP binding"/>
    <property type="evidence" value="ECO:0007669"/>
    <property type="project" value="UniProtKB-UniRule"/>
</dbReference>
<dbReference type="AlphaFoldDB" id="A0A3M0A8E1"/>
<dbReference type="SMART" id="SM00863">
    <property type="entry name" value="tRNA_SAD"/>
    <property type="match status" value="1"/>
</dbReference>
<dbReference type="GO" id="GO:0006419">
    <property type="term" value="P:alanyl-tRNA aminoacylation"/>
    <property type="evidence" value="ECO:0007669"/>
    <property type="project" value="UniProtKB-UniRule"/>
</dbReference>
<comment type="caution">
    <text evidence="16">The sequence shown here is derived from an EMBL/GenBank/DDBJ whole genome shotgun (WGS) entry which is preliminary data.</text>
</comment>
<dbReference type="Pfam" id="PF01411">
    <property type="entry name" value="tRNA-synt_2c"/>
    <property type="match status" value="1"/>
</dbReference>
<feature type="binding site" evidence="14">
    <location>
        <position position="664"/>
    </location>
    <ligand>
        <name>Zn(2+)</name>
        <dbReference type="ChEBI" id="CHEBI:29105"/>
    </ligand>
</feature>
<dbReference type="RefSeq" id="WP_121940618.1">
    <property type="nucleotide sequence ID" value="NZ_CP137846.1"/>
</dbReference>
<dbReference type="OrthoDB" id="9803884at2"/>
<dbReference type="InterPro" id="IPR018163">
    <property type="entry name" value="Thr/Ala-tRNA-synth_IIc_edit"/>
</dbReference>
<dbReference type="SUPFAM" id="SSF55681">
    <property type="entry name" value="Class II aaRS and biotin synthetases"/>
    <property type="match status" value="1"/>
</dbReference>
<dbReference type="PROSITE" id="PS50860">
    <property type="entry name" value="AA_TRNA_LIGASE_II_ALA"/>
    <property type="match status" value="1"/>
</dbReference>
<sequence length="883" mass="102302">MLSSKEIRQMWLDFFESKGHLVVESKSLIPVNDPSLLWINSGVATLKDYFSGKKIPPAKRLTNSQKSIRTNDIENVGVTARHHTLFEMLGNFSIGDYFKVEAIEFAYEFIFKVLKLEKERIFITYYSEDKETFDTWTRLGISKDHMIKGSRETNFWDVGQGPCGPDTEIFYDRGEKYDKRGIELLKDDIENDRYIEIWNIVFSQFNNDGENNYTDLATKNIDTGAGLERIVSILQDAPTNFDTDLFLPIIHATEKLTNLKYDINNYFTKNPKQTKINTNFKIIADHMRASVNAINDGVNPSNIGRGYIIRRLIRRSYRAGLALKINEKAFLYKLTKVVRDSLIYKIDVKKVEDIIKKEEELFAKTINDGEKLLENEIEKKGTITMEVAFKMFDTYGFPIELTDEILREKGIFLDLKEFEKYQKIHQEKSRGEVGVGMDKVINSLALVKDLVSEFIGYDFTKSTSKILYLLNEEKQIKETKEDEISYLILDKTPFYATSGGQNHDHGYMMQGKNKIEILDVFKDKYWNHVHKVKGKINIKDKIDCFVDEAKRINFARGHSATHLMYHAIRETYPHEKIEQLGSNITWEHFTFDFGLDRRPNKEELANIEKIMRSFIAKKAKRNYIITSIKGAQKLGAWMTIEESEYHDANKVRVVEFENITRDLCGGTHVANSKDIEDFKIVSVDSKGTGVYRLRVLISKSYVHAYLDEQIKLKQEFLKTLIKQNQEFEKTYSKTFETKIPKETEDKEKLLNDYLRLEEIIREDYRKFLKAKQNEAVSIEAYKAEKVNGKELFLFFENDANTLRKVAIQLRETNPSSIVVALSETKPKNYFILVGTKKFNAQEIFKKITDSFNGRGGGNVLVCQGSISSTLDQKTLASKIKELI</sequence>
<feature type="domain" description="Alanyl-transfer RNA synthetases family profile" evidence="15">
    <location>
        <begin position="2"/>
        <end position="707"/>
    </location>
</feature>
<evidence type="ECO:0000256" key="2">
    <source>
        <dbReference type="ARBA" id="ARBA00022490"/>
    </source>
</evidence>
<keyword evidence="9 14" id="KW-0694">RNA-binding</keyword>
<dbReference type="PANTHER" id="PTHR11777:SF9">
    <property type="entry name" value="ALANINE--TRNA LIGASE, CYTOPLASMIC"/>
    <property type="match status" value="1"/>
</dbReference>
<comment type="catalytic activity">
    <reaction evidence="13 14">
        <text>tRNA(Ala) + L-alanine + ATP = L-alanyl-tRNA(Ala) + AMP + diphosphate</text>
        <dbReference type="Rhea" id="RHEA:12540"/>
        <dbReference type="Rhea" id="RHEA-COMP:9657"/>
        <dbReference type="Rhea" id="RHEA-COMP:9923"/>
        <dbReference type="ChEBI" id="CHEBI:30616"/>
        <dbReference type="ChEBI" id="CHEBI:33019"/>
        <dbReference type="ChEBI" id="CHEBI:57972"/>
        <dbReference type="ChEBI" id="CHEBI:78442"/>
        <dbReference type="ChEBI" id="CHEBI:78497"/>
        <dbReference type="ChEBI" id="CHEBI:456215"/>
        <dbReference type="EC" id="6.1.1.7"/>
    </reaction>
</comment>
<gene>
    <name evidence="14" type="primary">alaS</name>
    <name evidence="16" type="ORF">JN00_0125</name>
</gene>
<evidence type="ECO:0000256" key="1">
    <source>
        <dbReference type="ARBA" id="ARBA00008226"/>
    </source>
</evidence>
<comment type="similarity">
    <text evidence="1 14">Belongs to the class-II aminoacyl-tRNA synthetase family.</text>
</comment>
<dbReference type="Pfam" id="PF07973">
    <property type="entry name" value="tRNA_SAD"/>
    <property type="match status" value="1"/>
</dbReference>
<dbReference type="InterPro" id="IPR045864">
    <property type="entry name" value="aa-tRNA-synth_II/BPL/LPL"/>
</dbReference>
<name>A0A3M0A8E1_9BACT</name>
<evidence type="ECO:0000256" key="3">
    <source>
        <dbReference type="ARBA" id="ARBA00022555"/>
    </source>
</evidence>
<keyword evidence="11 14" id="KW-0030">Aminoacyl-tRNA synthetase</keyword>
<dbReference type="Gene3D" id="3.30.980.10">
    <property type="entry name" value="Threonyl-trna Synthetase, Chain A, domain 2"/>
    <property type="match status" value="1"/>
</dbReference>
<evidence type="ECO:0000259" key="15">
    <source>
        <dbReference type="PROSITE" id="PS50860"/>
    </source>
</evidence>
<dbReference type="Gene3D" id="3.30.930.10">
    <property type="entry name" value="Bira Bifunctional Protein, Domain 2"/>
    <property type="match status" value="1"/>
</dbReference>
<dbReference type="Pfam" id="PF02272">
    <property type="entry name" value="DHHA1"/>
    <property type="match status" value="1"/>
</dbReference>
<keyword evidence="6 14" id="KW-0547">Nucleotide-binding</keyword>
<keyword evidence="8 14" id="KW-0067">ATP-binding</keyword>
<evidence type="ECO:0000256" key="10">
    <source>
        <dbReference type="ARBA" id="ARBA00022917"/>
    </source>
</evidence>
<evidence type="ECO:0000256" key="6">
    <source>
        <dbReference type="ARBA" id="ARBA00022741"/>
    </source>
</evidence>
<keyword evidence="4 14" id="KW-0436">Ligase</keyword>
<comment type="function">
    <text evidence="12 14">Catalyzes the attachment of alanine to tRNA(Ala) in a two-step reaction: alanine is first activated by ATP to form Ala-AMP and then transferred to the acceptor end of tRNA(Ala). Also edits incorrectly charged Ser-tRNA(Ala) and Gly-tRNA(Ala) via its editing domain.</text>
</comment>
<dbReference type="GO" id="GO:0000049">
    <property type="term" value="F:tRNA binding"/>
    <property type="evidence" value="ECO:0007669"/>
    <property type="project" value="UniProtKB-KW"/>
</dbReference>
<proteinExistence type="inferred from homology"/>
<evidence type="ECO:0000256" key="7">
    <source>
        <dbReference type="ARBA" id="ARBA00022833"/>
    </source>
</evidence>
<feature type="binding site" evidence="14">
    <location>
        <position position="558"/>
    </location>
    <ligand>
        <name>Zn(2+)</name>
        <dbReference type="ChEBI" id="CHEBI:29105"/>
    </ligand>
</feature>